<evidence type="ECO:0000313" key="2">
    <source>
        <dbReference type="EMBL" id="MSU01375.1"/>
    </source>
</evidence>
<feature type="domain" description="HTH cro/C1-type" evidence="1">
    <location>
        <begin position="20"/>
        <end position="61"/>
    </location>
</feature>
<gene>
    <name evidence="2" type="ORF">FYJ83_07835</name>
</gene>
<dbReference type="EMBL" id="VUNQ01000014">
    <property type="protein sequence ID" value="MSU01375.1"/>
    <property type="molecule type" value="Genomic_DNA"/>
</dbReference>
<dbReference type="Pfam" id="PF13443">
    <property type="entry name" value="HTH_26"/>
    <property type="match status" value="1"/>
</dbReference>
<dbReference type="SUPFAM" id="SSF47413">
    <property type="entry name" value="lambda repressor-like DNA-binding domains"/>
    <property type="match status" value="1"/>
</dbReference>
<dbReference type="PANTHER" id="PTHR37301:SF1">
    <property type="entry name" value="DNA-BINDING PROTEIN"/>
    <property type="match status" value="1"/>
</dbReference>
<evidence type="ECO:0000313" key="3">
    <source>
        <dbReference type="Proteomes" id="UP000469523"/>
    </source>
</evidence>
<dbReference type="PROSITE" id="PS50943">
    <property type="entry name" value="HTH_CROC1"/>
    <property type="match status" value="1"/>
</dbReference>
<dbReference type="Proteomes" id="UP000469523">
    <property type="component" value="Unassembled WGS sequence"/>
</dbReference>
<dbReference type="InterPro" id="IPR010982">
    <property type="entry name" value="Lambda_DNA-bd_dom_sf"/>
</dbReference>
<dbReference type="AlphaFoldDB" id="A0A6N7XY12"/>
<dbReference type="GO" id="GO:0003677">
    <property type="term" value="F:DNA binding"/>
    <property type="evidence" value="ECO:0007669"/>
    <property type="project" value="InterPro"/>
</dbReference>
<dbReference type="Gene3D" id="1.10.260.40">
    <property type="entry name" value="lambda repressor-like DNA-binding domains"/>
    <property type="match status" value="1"/>
</dbReference>
<name>A0A6N7XY12_9FIRM</name>
<protein>
    <submittedName>
        <fullName evidence="2">Helix-turn-helix transcriptional regulator</fullName>
    </submittedName>
</protein>
<evidence type="ECO:0000259" key="1">
    <source>
        <dbReference type="PROSITE" id="PS50943"/>
    </source>
</evidence>
<keyword evidence="3" id="KW-1185">Reference proteome</keyword>
<dbReference type="InterPro" id="IPR001387">
    <property type="entry name" value="Cro/C1-type_HTH"/>
</dbReference>
<organism evidence="2 3">
    <name type="scientific">Tissierella pigra</name>
    <dbReference type="NCBI Taxonomy" id="2607614"/>
    <lineage>
        <taxon>Bacteria</taxon>
        <taxon>Bacillati</taxon>
        <taxon>Bacillota</taxon>
        <taxon>Tissierellia</taxon>
        <taxon>Tissierellales</taxon>
        <taxon>Tissierellaceae</taxon>
        <taxon>Tissierella</taxon>
    </lineage>
</organism>
<sequence>MINVKILELLDKDERNISWLSRRTGLSYSALHKLSSNNTNSISFDTLEAICTALECNIEDVLEIVKSE</sequence>
<dbReference type="PANTHER" id="PTHR37301">
    <property type="entry name" value="DNA-BINDING PROTEIN-RELATED"/>
    <property type="match status" value="1"/>
</dbReference>
<comment type="caution">
    <text evidence="2">The sequence shown here is derived from an EMBL/GenBank/DDBJ whole genome shotgun (WGS) entry which is preliminary data.</text>
</comment>
<proteinExistence type="predicted"/>
<accession>A0A6N7XY12</accession>
<reference evidence="2 3" key="1">
    <citation type="submission" date="2019-09" db="EMBL/GenBank/DDBJ databases">
        <title>In-depth cultivation of the pig gut microbiome towards novel bacterial diversity and tailored functional studies.</title>
        <authorList>
            <person name="Wylensek D."/>
            <person name="Hitch T.C.A."/>
            <person name="Clavel T."/>
        </authorList>
    </citation>
    <scope>NUCLEOTIDE SEQUENCE [LARGE SCALE GENOMIC DNA]</scope>
    <source>
        <strain evidence="2 3">WCA3-693-APC-4?</strain>
    </source>
</reference>
<dbReference type="RefSeq" id="WP_154439788.1">
    <property type="nucleotide sequence ID" value="NZ_VUNQ01000014.1"/>
</dbReference>